<sequence length="144" mass="15964">MRMVGMLGRDGSVAVQSAPSTPATQEDEDMAAAQMEFSEFAGTAPQPQQEPPGAGSLMPTLFGKKKSKSSFEYVMNKLERLTEKDLQDRFSVVDIYARMVFPLLFGALNAVYWVLYLYYITDELETDTFRLKAPADAAAYQPAS</sequence>
<keyword evidence="2" id="KW-0472">Membrane</keyword>
<dbReference type="Proteomes" id="UP000440578">
    <property type="component" value="Unassembled WGS sequence"/>
</dbReference>
<keyword evidence="4" id="KW-1185">Reference proteome</keyword>
<comment type="caution">
    <text evidence="3">The sequence shown here is derived from an EMBL/GenBank/DDBJ whole genome shotgun (WGS) entry which is preliminary data.</text>
</comment>
<feature type="transmembrane region" description="Helical" evidence="2">
    <location>
        <begin position="99"/>
        <end position="120"/>
    </location>
</feature>
<keyword evidence="2" id="KW-0812">Transmembrane</keyword>
<gene>
    <name evidence="3" type="ORF">FJT64_019421</name>
</gene>
<dbReference type="AlphaFoldDB" id="A0A6A4WRP8"/>
<accession>A0A6A4WRP8</accession>
<dbReference type="SUPFAM" id="SSF90112">
    <property type="entry name" value="Neurotransmitter-gated ion-channel transmembrane pore"/>
    <property type="match status" value="1"/>
</dbReference>
<name>A0A6A4WRP8_AMPAM</name>
<evidence type="ECO:0000313" key="4">
    <source>
        <dbReference type="Proteomes" id="UP000440578"/>
    </source>
</evidence>
<dbReference type="OrthoDB" id="203862at2759"/>
<dbReference type="GO" id="GO:0016020">
    <property type="term" value="C:membrane"/>
    <property type="evidence" value="ECO:0007669"/>
    <property type="project" value="InterPro"/>
</dbReference>
<evidence type="ECO:0000256" key="1">
    <source>
        <dbReference type="SAM" id="MobiDB-lite"/>
    </source>
</evidence>
<feature type="compositionally biased region" description="Low complexity" evidence="1">
    <location>
        <begin position="41"/>
        <end position="55"/>
    </location>
</feature>
<dbReference type="Gene3D" id="1.20.58.390">
    <property type="entry name" value="Neurotransmitter-gated ion-channel transmembrane domain"/>
    <property type="match status" value="1"/>
</dbReference>
<dbReference type="InterPro" id="IPR036719">
    <property type="entry name" value="Neuro-gated_channel_TM_sf"/>
</dbReference>
<protein>
    <recommendedName>
        <fullName evidence="5">Gamma-aminobutyric acid receptor subunit beta</fullName>
    </recommendedName>
</protein>
<evidence type="ECO:0000313" key="3">
    <source>
        <dbReference type="EMBL" id="KAF0309465.1"/>
    </source>
</evidence>
<organism evidence="3 4">
    <name type="scientific">Amphibalanus amphitrite</name>
    <name type="common">Striped barnacle</name>
    <name type="synonym">Balanus amphitrite</name>
    <dbReference type="NCBI Taxonomy" id="1232801"/>
    <lineage>
        <taxon>Eukaryota</taxon>
        <taxon>Metazoa</taxon>
        <taxon>Ecdysozoa</taxon>
        <taxon>Arthropoda</taxon>
        <taxon>Crustacea</taxon>
        <taxon>Multicrustacea</taxon>
        <taxon>Cirripedia</taxon>
        <taxon>Thoracica</taxon>
        <taxon>Thoracicalcarea</taxon>
        <taxon>Balanomorpha</taxon>
        <taxon>Balanoidea</taxon>
        <taxon>Balanidae</taxon>
        <taxon>Amphibalaninae</taxon>
        <taxon>Amphibalanus</taxon>
    </lineage>
</organism>
<evidence type="ECO:0008006" key="5">
    <source>
        <dbReference type="Google" id="ProtNLM"/>
    </source>
</evidence>
<feature type="region of interest" description="Disordered" evidence="1">
    <location>
        <begin position="1"/>
        <end position="61"/>
    </location>
</feature>
<reference evidence="3 4" key="1">
    <citation type="submission" date="2019-07" db="EMBL/GenBank/DDBJ databases">
        <title>Draft genome assembly of a fouling barnacle, Amphibalanus amphitrite (Darwin, 1854): The first reference genome for Thecostraca.</title>
        <authorList>
            <person name="Kim W."/>
        </authorList>
    </citation>
    <scope>NUCLEOTIDE SEQUENCE [LARGE SCALE GENOMIC DNA]</scope>
    <source>
        <strain evidence="3">SNU_AA5</strain>
        <tissue evidence="3">Soma without cirri and trophi</tissue>
    </source>
</reference>
<proteinExistence type="predicted"/>
<feature type="compositionally biased region" description="Polar residues" evidence="1">
    <location>
        <begin position="14"/>
        <end position="24"/>
    </location>
</feature>
<dbReference type="InterPro" id="IPR038050">
    <property type="entry name" value="Neuro_actylchol_rec"/>
</dbReference>
<keyword evidence="2" id="KW-1133">Transmembrane helix</keyword>
<dbReference type="GO" id="GO:0006811">
    <property type="term" value="P:monoatomic ion transport"/>
    <property type="evidence" value="ECO:0007669"/>
    <property type="project" value="InterPro"/>
</dbReference>
<dbReference type="EMBL" id="VIIS01000399">
    <property type="protein sequence ID" value="KAF0309465.1"/>
    <property type="molecule type" value="Genomic_DNA"/>
</dbReference>
<evidence type="ECO:0000256" key="2">
    <source>
        <dbReference type="SAM" id="Phobius"/>
    </source>
</evidence>